<dbReference type="EMBL" id="HG739093">
    <property type="protein sequence ID" value="CDP02947.1"/>
    <property type="molecule type" value="Genomic_DNA"/>
</dbReference>
<dbReference type="GO" id="GO:0080044">
    <property type="term" value="F:quercetin 7-O-glucosyltransferase activity"/>
    <property type="evidence" value="ECO:0007669"/>
    <property type="project" value="TreeGrafter"/>
</dbReference>
<dbReference type="OrthoDB" id="5835829at2759"/>
<keyword evidence="2" id="KW-0808">Transferase</keyword>
<dbReference type="PANTHER" id="PTHR11926:SF1560">
    <property type="entry name" value="UDP-GLYCOSYLTRANSFERASE 74E1-RELATED"/>
    <property type="match status" value="1"/>
</dbReference>
<accession>A0A068U3N9</accession>
<dbReference type="Gene3D" id="3.40.50.2000">
    <property type="entry name" value="Glycogen Phosphorylase B"/>
    <property type="match status" value="2"/>
</dbReference>
<dbReference type="InterPro" id="IPR002213">
    <property type="entry name" value="UDP_glucos_trans"/>
</dbReference>
<sequence>MGLFIKATPDNFVKVVKEAEEDVGIKISCLLTDAFLWFACDLAEQIGVPWMRFRHLLAATEERDQTLELIPGLQGIKINDLPNEVLMDNQESPLAHIVYNMALNLQRATAVVINSFEETDPAITTDLKSKFKKFLNVGSSPLISTSKKSTSTDENDECLSWLDKQDSASVVYISFGTVPSSPLDEMLALAEALEAMKVPFLKLLPDGFIDRASKSHGKFVAWAPQVQVLAHSAIGVFVTHCGWNSILESTSHGVPMICRPYFGDQKLNSWKVQDGTRIGLKIGGVFTKNGTISAIQHILSSDKGKTIRENVQELRAKASDAVKPNGSSTRNFEELFEVVTKS</sequence>
<comment type="similarity">
    <text evidence="1">Belongs to the UDP-glycosyltransferase family.</text>
</comment>
<evidence type="ECO:0000256" key="1">
    <source>
        <dbReference type="ARBA" id="ARBA00009995"/>
    </source>
</evidence>
<evidence type="ECO:0000313" key="4">
    <source>
        <dbReference type="Proteomes" id="UP000295252"/>
    </source>
</evidence>
<dbReference type="SUPFAM" id="SSF53756">
    <property type="entry name" value="UDP-Glycosyltransferase/glycogen phosphorylase"/>
    <property type="match status" value="1"/>
</dbReference>
<dbReference type="CDD" id="cd03784">
    <property type="entry name" value="GT1_Gtf-like"/>
    <property type="match status" value="1"/>
</dbReference>
<name>A0A068U3N9_COFCA</name>
<dbReference type="GO" id="GO:0080043">
    <property type="term" value="F:quercetin 3-O-glucosyltransferase activity"/>
    <property type="evidence" value="ECO:0007669"/>
    <property type="project" value="TreeGrafter"/>
</dbReference>
<organism evidence="3 4">
    <name type="scientific">Coffea canephora</name>
    <name type="common">Robusta coffee</name>
    <dbReference type="NCBI Taxonomy" id="49390"/>
    <lineage>
        <taxon>Eukaryota</taxon>
        <taxon>Viridiplantae</taxon>
        <taxon>Streptophyta</taxon>
        <taxon>Embryophyta</taxon>
        <taxon>Tracheophyta</taxon>
        <taxon>Spermatophyta</taxon>
        <taxon>Magnoliopsida</taxon>
        <taxon>eudicotyledons</taxon>
        <taxon>Gunneridae</taxon>
        <taxon>Pentapetalae</taxon>
        <taxon>asterids</taxon>
        <taxon>lamiids</taxon>
        <taxon>Gentianales</taxon>
        <taxon>Rubiaceae</taxon>
        <taxon>Ixoroideae</taxon>
        <taxon>Gardenieae complex</taxon>
        <taxon>Bertiereae - Coffeeae clade</taxon>
        <taxon>Coffeeae</taxon>
        <taxon>Coffea</taxon>
    </lineage>
</organism>
<protein>
    <recommendedName>
        <fullName evidence="5">UDP-glycosyltransferases domain-containing protein</fullName>
    </recommendedName>
</protein>
<evidence type="ECO:0000313" key="3">
    <source>
        <dbReference type="EMBL" id="CDP02947.1"/>
    </source>
</evidence>
<dbReference type="InParanoid" id="A0A068U3N9"/>
<dbReference type="AlphaFoldDB" id="A0A068U3N9"/>
<dbReference type="PANTHER" id="PTHR11926">
    <property type="entry name" value="GLUCOSYL/GLUCURONOSYL TRANSFERASES"/>
    <property type="match status" value="1"/>
</dbReference>
<keyword evidence="4" id="KW-1185">Reference proteome</keyword>
<gene>
    <name evidence="3" type="ORF">GSCOC_T00041380001</name>
</gene>
<dbReference type="Proteomes" id="UP000295252">
    <property type="component" value="Chromosome VIII"/>
</dbReference>
<dbReference type="STRING" id="49390.A0A068U3N9"/>
<dbReference type="Gramene" id="CDP02947">
    <property type="protein sequence ID" value="CDP02947"/>
    <property type="gene ID" value="GSCOC_T00041380001"/>
</dbReference>
<reference evidence="4" key="1">
    <citation type="journal article" date="2014" name="Science">
        <title>The coffee genome provides insight into the convergent evolution of caffeine biosynthesis.</title>
        <authorList>
            <person name="Denoeud F."/>
            <person name="Carretero-Paulet L."/>
            <person name="Dereeper A."/>
            <person name="Droc G."/>
            <person name="Guyot R."/>
            <person name="Pietrella M."/>
            <person name="Zheng C."/>
            <person name="Alberti A."/>
            <person name="Anthony F."/>
            <person name="Aprea G."/>
            <person name="Aury J.M."/>
            <person name="Bento P."/>
            <person name="Bernard M."/>
            <person name="Bocs S."/>
            <person name="Campa C."/>
            <person name="Cenci A."/>
            <person name="Combes M.C."/>
            <person name="Crouzillat D."/>
            <person name="Da Silva C."/>
            <person name="Daddiego L."/>
            <person name="De Bellis F."/>
            <person name="Dussert S."/>
            <person name="Garsmeur O."/>
            <person name="Gayraud T."/>
            <person name="Guignon V."/>
            <person name="Jahn K."/>
            <person name="Jamilloux V."/>
            <person name="Joet T."/>
            <person name="Labadie K."/>
            <person name="Lan T."/>
            <person name="Leclercq J."/>
            <person name="Lepelley M."/>
            <person name="Leroy T."/>
            <person name="Li L.T."/>
            <person name="Librado P."/>
            <person name="Lopez L."/>
            <person name="Munoz A."/>
            <person name="Noel B."/>
            <person name="Pallavicini A."/>
            <person name="Perrotta G."/>
            <person name="Poncet V."/>
            <person name="Pot D."/>
            <person name="Priyono X."/>
            <person name="Rigoreau M."/>
            <person name="Rouard M."/>
            <person name="Rozas J."/>
            <person name="Tranchant-Dubreuil C."/>
            <person name="VanBuren R."/>
            <person name="Zhang Q."/>
            <person name="Andrade A.C."/>
            <person name="Argout X."/>
            <person name="Bertrand B."/>
            <person name="de Kochko A."/>
            <person name="Graziosi G."/>
            <person name="Henry R.J."/>
            <person name="Jayarama X."/>
            <person name="Ming R."/>
            <person name="Nagai C."/>
            <person name="Rounsley S."/>
            <person name="Sankoff D."/>
            <person name="Giuliano G."/>
            <person name="Albert V.A."/>
            <person name="Wincker P."/>
            <person name="Lashermes P."/>
        </authorList>
    </citation>
    <scope>NUCLEOTIDE SEQUENCE [LARGE SCALE GENOMIC DNA]</scope>
    <source>
        <strain evidence="4">cv. DH200-94</strain>
    </source>
</reference>
<dbReference type="OMA" id="FFWFCAD"/>
<dbReference type="Pfam" id="PF00201">
    <property type="entry name" value="UDPGT"/>
    <property type="match status" value="1"/>
</dbReference>
<dbReference type="PhylomeDB" id="A0A068U3N9"/>
<evidence type="ECO:0000256" key="2">
    <source>
        <dbReference type="ARBA" id="ARBA00022679"/>
    </source>
</evidence>
<proteinExistence type="inferred from homology"/>
<evidence type="ECO:0008006" key="5">
    <source>
        <dbReference type="Google" id="ProtNLM"/>
    </source>
</evidence>